<evidence type="ECO:0000313" key="1">
    <source>
        <dbReference type="EMBL" id="KAJ1363983.1"/>
    </source>
</evidence>
<protein>
    <submittedName>
        <fullName evidence="1">Uncharacterized protein</fullName>
    </submittedName>
</protein>
<sequence length="74" mass="8080">MNKQAPMCMMLKSPMRIEAIPVNHMSLSGVLTTTNIIMASWSRGMWQSVVNRAVRILVLGPFASHFSSASATVS</sequence>
<accession>A0AAD5MWE3</accession>
<dbReference type="AlphaFoldDB" id="A0AAD5MWE3"/>
<dbReference type="EMBL" id="JAHQIW010004843">
    <property type="protein sequence ID" value="KAJ1363983.1"/>
    <property type="molecule type" value="Genomic_DNA"/>
</dbReference>
<name>A0AAD5MWE3_PARTN</name>
<reference evidence="1" key="1">
    <citation type="submission" date="2021-06" db="EMBL/GenBank/DDBJ databases">
        <title>Parelaphostrongylus tenuis whole genome reference sequence.</title>
        <authorList>
            <person name="Garwood T.J."/>
            <person name="Larsen P.A."/>
            <person name="Fountain-Jones N.M."/>
            <person name="Garbe J.R."/>
            <person name="Macchietto M.G."/>
            <person name="Kania S.A."/>
            <person name="Gerhold R.W."/>
            <person name="Richards J.E."/>
            <person name="Wolf T.M."/>
        </authorList>
    </citation>
    <scope>NUCLEOTIDE SEQUENCE</scope>
    <source>
        <strain evidence="1">MNPRO001-30</strain>
        <tissue evidence="1">Meninges</tissue>
    </source>
</reference>
<evidence type="ECO:0000313" key="2">
    <source>
        <dbReference type="Proteomes" id="UP001196413"/>
    </source>
</evidence>
<proteinExistence type="predicted"/>
<comment type="caution">
    <text evidence="1">The sequence shown here is derived from an EMBL/GenBank/DDBJ whole genome shotgun (WGS) entry which is preliminary data.</text>
</comment>
<organism evidence="1 2">
    <name type="scientific">Parelaphostrongylus tenuis</name>
    <name type="common">Meningeal worm</name>
    <dbReference type="NCBI Taxonomy" id="148309"/>
    <lineage>
        <taxon>Eukaryota</taxon>
        <taxon>Metazoa</taxon>
        <taxon>Ecdysozoa</taxon>
        <taxon>Nematoda</taxon>
        <taxon>Chromadorea</taxon>
        <taxon>Rhabditida</taxon>
        <taxon>Rhabditina</taxon>
        <taxon>Rhabditomorpha</taxon>
        <taxon>Strongyloidea</taxon>
        <taxon>Metastrongylidae</taxon>
        <taxon>Parelaphostrongylus</taxon>
    </lineage>
</organism>
<gene>
    <name evidence="1" type="ORF">KIN20_023964</name>
</gene>
<dbReference type="Proteomes" id="UP001196413">
    <property type="component" value="Unassembled WGS sequence"/>
</dbReference>
<keyword evidence="2" id="KW-1185">Reference proteome</keyword>